<dbReference type="PANTHER" id="PTHR38928">
    <property type="entry name" value="ARGOS7"/>
    <property type="match status" value="1"/>
</dbReference>
<name>B9GX72_POPTR</name>
<dbReference type="Gramene" id="Potri.003G195000.1.v4.1">
    <property type="protein sequence ID" value="Potri.003G195000.1.v4.1"/>
    <property type="gene ID" value="Potri.003G195000.v4.1"/>
</dbReference>
<protein>
    <submittedName>
        <fullName evidence="2">Uncharacterized protein</fullName>
    </submittedName>
</protein>
<dbReference type="InParanoid" id="B9GX72"/>
<reference evidence="2 3" key="1">
    <citation type="journal article" date="2006" name="Science">
        <title>The genome of black cottonwood, Populus trichocarpa (Torr. &amp; Gray).</title>
        <authorList>
            <person name="Tuskan G.A."/>
            <person name="Difazio S."/>
            <person name="Jansson S."/>
            <person name="Bohlmann J."/>
            <person name="Grigoriev I."/>
            <person name="Hellsten U."/>
            <person name="Putnam N."/>
            <person name="Ralph S."/>
            <person name="Rombauts S."/>
            <person name="Salamov A."/>
            <person name="Schein J."/>
            <person name="Sterck L."/>
            <person name="Aerts A."/>
            <person name="Bhalerao R.R."/>
            <person name="Bhalerao R.P."/>
            <person name="Blaudez D."/>
            <person name="Boerjan W."/>
            <person name="Brun A."/>
            <person name="Brunner A."/>
            <person name="Busov V."/>
            <person name="Campbell M."/>
            <person name="Carlson J."/>
            <person name="Chalot M."/>
            <person name="Chapman J."/>
            <person name="Chen G.L."/>
            <person name="Cooper D."/>
            <person name="Coutinho P.M."/>
            <person name="Couturier J."/>
            <person name="Covert S."/>
            <person name="Cronk Q."/>
            <person name="Cunningham R."/>
            <person name="Davis J."/>
            <person name="Degroeve S."/>
            <person name="Dejardin A."/>
            <person name="Depamphilis C."/>
            <person name="Detter J."/>
            <person name="Dirks B."/>
            <person name="Dubchak I."/>
            <person name="Duplessis S."/>
            <person name="Ehlting J."/>
            <person name="Ellis B."/>
            <person name="Gendler K."/>
            <person name="Goodstein D."/>
            <person name="Gribskov M."/>
            <person name="Grimwood J."/>
            <person name="Groover A."/>
            <person name="Gunter L."/>
            <person name="Hamberger B."/>
            <person name="Heinze B."/>
            <person name="Helariutta Y."/>
            <person name="Henrissat B."/>
            <person name="Holligan D."/>
            <person name="Holt R."/>
            <person name="Huang W."/>
            <person name="Islam-Faridi N."/>
            <person name="Jones S."/>
            <person name="Jones-Rhoades M."/>
            <person name="Jorgensen R."/>
            <person name="Joshi C."/>
            <person name="Kangasjarvi J."/>
            <person name="Karlsson J."/>
            <person name="Kelleher C."/>
            <person name="Kirkpatrick R."/>
            <person name="Kirst M."/>
            <person name="Kohler A."/>
            <person name="Kalluri U."/>
            <person name="Larimer F."/>
            <person name="Leebens-Mack J."/>
            <person name="Leple J.C."/>
            <person name="Locascio P."/>
            <person name="Lou Y."/>
            <person name="Lucas S."/>
            <person name="Martin F."/>
            <person name="Montanini B."/>
            <person name="Napoli C."/>
            <person name="Nelson D.R."/>
            <person name="Nelson C."/>
            <person name="Nieminen K."/>
            <person name="Nilsson O."/>
            <person name="Pereda V."/>
            <person name="Peter G."/>
            <person name="Philippe R."/>
            <person name="Pilate G."/>
            <person name="Poliakov A."/>
            <person name="Razumovskaya J."/>
            <person name="Richardson P."/>
            <person name="Rinaldi C."/>
            <person name="Ritland K."/>
            <person name="Rouze P."/>
            <person name="Ryaboy D."/>
            <person name="Schmutz J."/>
            <person name="Schrader J."/>
            <person name="Segerman B."/>
            <person name="Shin H."/>
            <person name="Siddiqui A."/>
            <person name="Sterky F."/>
            <person name="Terry A."/>
            <person name="Tsai C.J."/>
            <person name="Uberbacher E."/>
            <person name="Unneberg P."/>
            <person name="Vahala J."/>
            <person name="Wall K."/>
            <person name="Wessler S."/>
            <person name="Yang G."/>
            <person name="Yin T."/>
            <person name="Douglas C."/>
            <person name="Marra M."/>
            <person name="Sandberg G."/>
            <person name="Van de Peer Y."/>
            <person name="Rokhsar D."/>
        </authorList>
    </citation>
    <scope>NUCLEOTIDE SEQUENCE [LARGE SCALE GENOMIC DNA]</scope>
    <source>
        <strain evidence="3">cv. Nisqually</strain>
    </source>
</reference>
<evidence type="ECO:0000313" key="3">
    <source>
        <dbReference type="Proteomes" id="UP000006729"/>
    </source>
</evidence>
<evidence type="ECO:0000313" key="2">
    <source>
        <dbReference type="EMBL" id="PNT46493.1"/>
    </source>
</evidence>
<evidence type="ECO:0000256" key="1">
    <source>
        <dbReference type="SAM" id="Phobius"/>
    </source>
</evidence>
<dbReference type="PANTHER" id="PTHR38928:SF9">
    <property type="entry name" value="TRANSMEMBRANE PROTEIN"/>
    <property type="match status" value="1"/>
</dbReference>
<keyword evidence="1" id="KW-0812">Transmembrane</keyword>
<dbReference type="eggNOG" id="ENOG502S9B2">
    <property type="taxonomic scope" value="Eukaryota"/>
</dbReference>
<dbReference type="OMA" id="WLAFPPC"/>
<keyword evidence="1" id="KW-1133">Transmembrane helix</keyword>
<keyword evidence="1" id="KW-0472">Membrane</keyword>
<proteinExistence type="predicted"/>
<keyword evidence="3" id="KW-1185">Reference proteome</keyword>
<dbReference type="EMBL" id="CM009292">
    <property type="protein sequence ID" value="PNT46493.1"/>
    <property type="molecule type" value="Genomic_DNA"/>
</dbReference>
<accession>B9GX72</accession>
<gene>
    <name evidence="2" type="ORF">POPTR_003G195000</name>
</gene>
<dbReference type="HOGENOM" id="CLU_189469_0_0_1"/>
<dbReference type="Proteomes" id="UP000006729">
    <property type="component" value="Chromosome 3"/>
</dbReference>
<organism evidence="2 3">
    <name type="scientific">Populus trichocarpa</name>
    <name type="common">Western balsam poplar</name>
    <name type="synonym">Populus balsamifera subsp. trichocarpa</name>
    <dbReference type="NCBI Taxonomy" id="3694"/>
    <lineage>
        <taxon>Eukaryota</taxon>
        <taxon>Viridiplantae</taxon>
        <taxon>Streptophyta</taxon>
        <taxon>Embryophyta</taxon>
        <taxon>Tracheophyta</taxon>
        <taxon>Spermatophyta</taxon>
        <taxon>Magnoliopsida</taxon>
        <taxon>eudicotyledons</taxon>
        <taxon>Gunneridae</taxon>
        <taxon>Pentapetalae</taxon>
        <taxon>rosids</taxon>
        <taxon>fabids</taxon>
        <taxon>Malpighiales</taxon>
        <taxon>Salicaceae</taxon>
        <taxon>Saliceae</taxon>
        <taxon>Populus</taxon>
    </lineage>
</organism>
<dbReference type="STRING" id="3694.B9GX72"/>
<dbReference type="AlphaFoldDB" id="B9GX72"/>
<sequence>MVRCFSTVSVVILTALAAAMAVLPLLLPPLPPPPLMLLFFPVGIMAALMFLAFSPSDAAANFALYTV</sequence>
<feature type="transmembrane region" description="Helical" evidence="1">
    <location>
        <begin position="35"/>
        <end position="53"/>
    </location>
</feature>